<keyword evidence="2" id="KW-0732">Signal</keyword>
<reference evidence="3 4" key="1">
    <citation type="submission" date="2020-02" db="EMBL/GenBank/DDBJ databases">
        <title>Comparative genomics of sulfur disproportionating microorganisms.</title>
        <authorList>
            <person name="Ward L.M."/>
            <person name="Bertran E."/>
            <person name="Johnston D.T."/>
        </authorList>
    </citation>
    <scope>NUCLEOTIDE SEQUENCE [LARGE SCALE GENOMIC DNA]</scope>
    <source>
        <strain evidence="3 4">DSM 3696</strain>
    </source>
</reference>
<evidence type="ECO:0000313" key="3">
    <source>
        <dbReference type="EMBL" id="NDY58783.1"/>
    </source>
</evidence>
<dbReference type="AlphaFoldDB" id="A0A7K3NSE4"/>
<name>A0A7K3NSE4_9BACT</name>
<dbReference type="EMBL" id="JAAGRQ010000141">
    <property type="protein sequence ID" value="NDY58783.1"/>
    <property type="molecule type" value="Genomic_DNA"/>
</dbReference>
<evidence type="ECO:0000256" key="1">
    <source>
        <dbReference type="SAM" id="MobiDB-lite"/>
    </source>
</evidence>
<proteinExistence type="predicted"/>
<feature type="region of interest" description="Disordered" evidence="1">
    <location>
        <begin position="122"/>
        <end position="141"/>
    </location>
</feature>
<feature type="region of interest" description="Disordered" evidence="1">
    <location>
        <begin position="38"/>
        <end position="67"/>
    </location>
</feature>
<feature type="region of interest" description="Disordered" evidence="1">
    <location>
        <begin position="89"/>
        <end position="117"/>
    </location>
</feature>
<keyword evidence="4" id="KW-1185">Reference proteome</keyword>
<protein>
    <submittedName>
        <fullName evidence="3">Uncharacterized protein</fullName>
    </submittedName>
</protein>
<evidence type="ECO:0000313" key="4">
    <source>
        <dbReference type="Proteomes" id="UP000469724"/>
    </source>
</evidence>
<feature type="signal peptide" evidence="2">
    <location>
        <begin position="1"/>
        <end position="25"/>
    </location>
</feature>
<comment type="caution">
    <text evidence="3">The sequence shown here is derived from an EMBL/GenBank/DDBJ whole genome shotgun (WGS) entry which is preliminary data.</text>
</comment>
<dbReference type="Proteomes" id="UP000469724">
    <property type="component" value="Unassembled WGS sequence"/>
</dbReference>
<feature type="non-terminal residue" evidence="3">
    <location>
        <position position="141"/>
    </location>
</feature>
<feature type="compositionally biased region" description="Low complexity" evidence="1">
    <location>
        <begin position="38"/>
        <end position="53"/>
    </location>
</feature>
<organism evidence="3 4">
    <name type="scientific">Desulfolutivibrio sulfodismutans</name>
    <dbReference type="NCBI Taxonomy" id="63561"/>
    <lineage>
        <taxon>Bacteria</taxon>
        <taxon>Pseudomonadati</taxon>
        <taxon>Thermodesulfobacteriota</taxon>
        <taxon>Desulfovibrionia</taxon>
        <taxon>Desulfovibrionales</taxon>
        <taxon>Desulfovibrionaceae</taxon>
        <taxon>Desulfolutivibrio</taxon>
    </lineage>
</organism>
<gene>
    <name evidence="3" type="ORF">G3N56_18765</name>
</gene>
<evidence type="ECO:0000256" key="2">
    <source>
        <dbReference type="SAM" id="SignalP"/>
    </source>
</evidence>
<accession>A0A7K3NSE4</accession>
<feature type="chain" id="PRO_5029844965" evidence="2">
    <location>
        <begin position="26"/>
        <end position="141"/>
    </location>
</feature>
<sequence length="141" mass="14922">MNAPRRHTSAVLRLLLTLCAGFALAAFPRELLSMRPPAQASATASPTTPVVDFPFPPSLAQPPATAPGGVTHVLRQPVKANAVRLAVDKNAHHPLDHPLAVRREGRLPGRTQAPRPVRVYAVNEPTPAVDPRGTVPAPPVS</sequence>
<feature type="compositionally biased region" description="Basic and acidic residues" evidence="1">
    <location>
        <begin position="89"/>
        <end position="107"/>
    </location>
</feature>